<keyword evidence="2" id="KW-0472">Membrane</keyword>
<dbReference type="InterPro" id="IPR013783">
    <property type="entry name" value="Ig-like_fold"/>
</dbReference>
<dbReference type="Gene3D" id="2.60.40.10">
    <property type="entry name" value="Immunoglobulins"/>
    <property type="match status" value="1"/>
</dbReference>
<evidence type="ECO:0008006" key="5">
    <source>
        <dbReference type="Google" id="ProtNLM"/>
    </source>
</evidence>
<proteinExistence type="predicted"/>
<sequence>MIKILTLTILLSAFLPFMEIGANENLWYGDGILHDGTSVKRNDFPIEAYDLDLDTISPRIGYQVENKVEFNYLMDITGFIMNFSATYSHINIEVLYYNEQEETVESMRLQPNRFDHDMYHEVDIKNVLSINIASAQSGQSVRIREVDFFGVPSSNNITLPSAVNVDIHRAGHNEIDFNISNIDDITERIKVYQNGSLVDDIAPDELNQGIYTARGLAPETNYDFNFVSVSTEGYESGDANVNVTTAPIPEIEEIVNVEVEASHDRVDLSWSMPSSGYVDHVNIYRRTTTEQEISMLDFLKPMIVNASEDFAPLFETNGTYFNDLSVEENSSYEYKLTTEYAGVESQGVIVQATTGLMPAPDLDGDDYEELPNGDYLVTWQQPETGQVRILVDGREYVTVPASDHAFTIPAADMRYSSLGRPLVSIQTIGENGEESPPIDSDQGNAEVPFTVVDLVTTTNGLLMLIGSFVLLGLAFIFAPKVVQLIRRSIKNRSSADREGQAQANFSVREEKAQARAMRQVERSHSIGSGRAPREGRIGSRQRREPRQGRV</sequence>
<dbReference type="OrthoDB" id="8660908at2"/>
<keyword evidence="2" id="KW-1133">Transmembrane helix</keyword>
<accession>A0A1H8SP47</accession>
<feature type="transmembrane region" description="Helical" evidence="2">
    <location>
        <begin position="461"/>
        <end position="482"/>
    </location>
</feature>
<keyword evidence="2" id="KW-0812">Transmembrane</keyword>
<dbReference type="AlphaFoldDB" id="A0A1H8SP47"/>
<feature type="compositionally biased region" description="Basic and acidic residues" evidence="1">
    <location>
        <begin position="531"/>
        <end position="550"/>
    </location>
</feature>
<keyword evidence="4" id="KW-1185">Reference proteome</keyword>
<dbReference type="Proteomes" id="UP000199300">
    <property type="component" value="Unassembled WGS sequence"/>
</dbReference>
<evidence type="ECO:0000256" key="2">
    <source>
        <dbReference type="SAM" id="Phobius"/>
    </source>
</evidence>
<feature type="region of interest" description="Disordered" evidence="1">
    <location>
        <begin position="492"/>
        <end position="550"/>
    </location>
</feature>
<gene>
    <name evidence="3" type="ORF">SAMN04488134_11355</name>
</gene>
<dbReference type="RefSeq" id="WP_091499877.1">
    <property type="nucleotide sequence ID" value="NZ_FODJ01000013.1"/>
</dbReference>
<evidence type="ECO:0000256" key="1">
    <source>
        <dbReference type="SAM" id="MobiDB-lite"/>
    </source>
</evidence>
<protein>
    <recommendedName>
        <fullName evidence="5">Fibronectin type-III domain-containing protein</fullName>
    </recommendedName>
</protein>
<evidence type="ECO:0000313" key="3">
    <source>
        <dbReference type="EMBL" id="SEO80345.1"/>
    </source>
</evidence>
<feature type="compositionally biased region" description="Basic and acidic residues" evidence="1">
    <location>
        <begin position="507"/>
        <end position="524"/>
    </location>
</feature>
<organism evidence="3 4">
    <name type="scientific">Amphibacillus marinus</name>
    <dbReference type="NCBI Taxonomy" id="872970"/>
    <lineage>
        <taxon>Bacteria</taxon>
        <taxon>Bacillati</taxon>
        <taxon>Bacillota</taxon>
        <taxon>Bacilli</taxon>
        <taxon>Bacillales</taxon>
        <taxon>Bacillaceae</taxon>
        <taxon>Amphibacillus</taxon>
    </lineage>
</organism>
<name>A0A1H8SP47_9BACI</name>
<reference evidence="3 4" key="1">
    <citation type="submission" date="2016-10" db="EMBL/GenBank/DDBJ databases">
        <authorList>
            <person name="de Groot N.N."/>
        </authorList>
    </citation>
    <scope>NUCLEOTIDE SEQUENCE [LARGE SCALE GENOMIC DNA]</scope>
    <source>
        <strain evidence="3 4">CGMCC 1.10434</strain>
    </source>
</reference>
<evidence type="ECO:0000313" key="4">
    <source>
        <dbReference type="Proteomes" id="UP000199300"/>
    </source>
</evidence>
<dbReference type="STRING" id="872970.SAMN04488134_11355"/>
<dbReference type="EMBL" id="FODJ01000013">
    <property type="protein sequence ID" value="SEO80345.1"/>
    <property type="molecule type" value="Genomic_DNA"/>
</dbReference>